<accession>A0A5B8NHU2</accession>
<dbReference type="EMBL" id="CP042326">
    <property type="protein sequence ID" value="QDZ38514.1"/>
    <property type="molecule type" value="Genomic_DNA"/>
</dbReference>
<gene>
    <name evidence="2" type="ORF">FRE64_00265</name>
</gene>
<sequence length="105" mass="11785">MKPICDLLRSFTVTFVISFTFPVMFVLGLLTIALGVSYFPGLESIGEVGFNQLLSFLRVFGAGSIWRGLMVLGLTLALVAGWFDIYSLYRMHQFKDMKSEMSQNS</sequence>
<evidence type="ECO:0000256" key="1">
    <source>
        <dbReference type="SAM" id="Phobius"/>
    </source>
</evidence>
<reference evidence="2" key="1">
    <citation type="submission" date="2019-08" db="EMBL/GenBank/DDBJ databases">
        <title>Carotenoids and Carotenoid Binding Proteins in the Halophilic Cyanobacterium Euhalothece sp. ZM00.</title>
        <authorList>
            <person name="Cho S.M."/>
            <person name="Song J.Y."/>
            <person name="Park Y.-I."/>
        </authorList>
    </citation>
    <scope>NUCLEOTIDE SEQUENCE [LARGE SCALE GENOMIC DNA]</scope>
    <source>
        <strain evidence="2">Z-M001</strain>
    </source>
</reference>
<evidence type="ECO:0000313" key="2">
    <source>
        <dbReference type="EMBL" id="QDZ38514.1"/>
    </source>
</evidence>
<name>A0A5B8NHU2_9CHRO</name>
<dbReference type="KEGG" id="enn:FRE64_00265"/>
<keyword evidence="1" id="KW-1133">Transmembrane helix</keyword>
<keyword evidence="1" id="KW-0812">Transmembrane</keyword>
<dbReference type="RefSeq" id="WP_146294125.1">
    <property type="nucleotide sequence ID" value="NZ_CP042326.1"/>
</dbReference>
<feature type="transmembrane region" description="Helical" evidence="1">
    <location>
        <begin position="65"/>
        <end position="89"/>
    </location>
</feature>
<proteinExistence type="predicted"/>
<dbReference type="Proteomes" id="UP000318453">
    <property type="component" value="Chromosome"/>
</dbReference>
<dbReference type="AlphaFoldDB" id="A0A5B8NHU2"/>
<protein>
    <submittedName>
        <fullName evidence="2">Uncharacterized protein</fullName>
    </submittedName>
</protein>
<keyword evidence="1" id="KW-0472">Membrane</keyword>
<dbReference type="OrthoDB" id="488264at2"/>
<organism evidence="2 3">
    <name type="scientific">Euhalothece natronophila Z-M001</name>
    <dbReference type="NCBI Taxonomy" id="522448"/>
    <lineage>
        <taxon>Bacteria</taxon>
        <taxon>Bacillati</taxon>
        <taxon>Cyanobacteriota</taxon>
        <taxon>Cyanophyceae</taxon>
        <taxon>Oscillatoriophycideae</taxon>
        <taxon>Chroococcales</taxon>
        <taxon>Halothecacae</taxon>
        <taxon>Halothece cluster</taxon>
        <taxon>Euhalothece</taxon>
    </lineage>
</organism>
<keyword evidence="3" id="KW-1185">Reference proteome</keyword>
<feature type="transmembrane region" description="Helical" evidence="1">
    <location>
        <begin position="12"/>
        <end position="39"/>
    </location>
</feature>
<evidence type="ECO:0000313" key="3">
    <source>
        <dbReference type="Proteomes" id="UP000318453"/>
    </source>
</evidence>